<evidence type="ECO:0000313" key="3">
    <source>
        <dbReference type="Proteomes" id="UP000252914"/>
    </source>
</evidence>
<evidence type="ECO:0000313" key="2">
    <source>
        <dbReference type="EMBL" id="RCG22007.1"/>
    </source>
</evidence>
<feature type="domain" description="Thiopeptide-type bacteriocin biosynthesis" evidence="1">
    <location>
        <begin position="61"/>
        <end position="324"/>
    </location>
</feature>
<comment type="caution">
    <text evidence="2">The sequence shown here is derived from an EMBL/GenBank/DDBJ whole genome shotgun (WGS) entry which is preliminary data.</text>
</comment>
<dbReference type="NCBIfam" id="TIGR03891">
    <property type="entry name" value="thiopep_ocin"/>
    <property type="match status" value="1"/>
</dbReference>
<gene>
    <name evidence="2" type="ORF">DTL70_16170</name>
</gene>
<reference evidence="2 3" key="1">
    <citation type="submission" date="2018-06" db="EMBL/GenBank/DDBJ databases">
        <title>Streptomyces reniochalinae sp. nov. and Streptomyces diacarnus sp. nov. from marine sponges.</title>
        <authorList>
            <person name="Li L."/>
        </authorList>
    </citation>
    <scope>NUCLEOTIDE SEQUENCE [LARGE SCALE GENOMIC DNA]</scope>
    <source>
        <strain evidence="2 3">LHW51701</strain>
    </source>
</reference>
<dbReference type="AlphaFoldDB" id="A0A367EX96"/>
<dbReference type="Proteomes" id="UP000252914">
    <property type="component" value="Unassembled WGS sequence"/>
</dbReference>
<keyword evidence="3" id="KW-1185">Reference proteome</keyword>
<proteinExistence type="predicted"/>
<name>A0A367EX96_9ACTN</name>
<accession>A0A367EX96</accession>
<dbReference type="InterPro" id="IPR023809">
    <property type="entry name" value="Thiopep_bacteriocin_synth_dom"/>
</dbReference>
<organism evidence="2 3">
    <name type="scientific">Streptomyces diacarni</name>
    <dbReference type="NCBI Taxonomy" id="2800381"/>
    <lineage>
        <taxon>Bacteria</taxon>
        <taxon>Bacillati</taxon>
        <taxon>Actinomycetota</taxon>
        <taxon>Actinomycetes</taxon>
        <taxon>Kitasatosporales</taxon>
        <taxon>Streptomycetaceae</taxon>
        <taxon>Streptomyces</taxon>
    </lineage>
</organism>
<dbReference type="EMBL" id="QOIN01000045">
    <property type="protein sequence ID" value="RCG22007.1"/>
    <property type="molecule type" value="Genomic_DNA"/>
</dbReference>
<protein>
    <submittedName>
        <fullName evidence="2">Bacteriocin biosynthesis protein</fullName>
    </submittedName>
</protein>
<sequence>MPEVSHRWRSPYAFTDRFKEAGTRGRTLAAAGAAGFVAGLTAARRAARETTVHAAPRTGAWVQLNLTPERDSHGRALCYAELAALADTFLAEKRARNFFFMHKAPGIRARFQAAEPGEAAELCAALLRRTDRWEGLRRRPVCAVYEPEHYLFGGPASMAYVHDLFTLDSLAWLDHHVNHPEGAGPSVGWRQSLLMLREVFDGLGIVGWEHRGVWDAVARETGRRLRDAAAAIDPSARERAAAGVVAYWRTPRDEALRAFPEDRRDPLARHAKAAHRAAVRWRDGHFEAGGASHGAAGEGYAAGEAIVGPRTAAAYLTVFHWNRGLLSLARQSLLTEALLHEGRVAHATSAAAH</sequence>
<dbReference type="Pfam" id="PF14028">
    <property type="entry name" value="Lant_dehydr_C"/>
    <property type="match status" value="1"/>
</dbReference>
<evidence type="ECO:0000259" key="1">
    <source>
        <dbReference type="Pfam" id="PF14028"/>
    </source>
</evidence>